<dbReference type="Pfam" id="PF01311">
    <property type="entry name" value="Bac_export_1"/>
    <property type="match status" value="1"/>
</dbReference>
<evidence type="ECO:0000256" key="3">
    <source>
        <dbReference type="ARBA" id="ARBA00021717"/>
    </source>
</evidence>
<accession>A0A2P1VRA2</accession>
<evidence type="ECO:0000256" key="8">
    <source>
        <dbReference type="ARBA" id="ARBA00023143"/>
    </source>
</evidence>
<proteinExistence type="inferred from homology"/>
<comment type="similarity">
    <text evidence="2 10">Belongs to the FliR/MopE/SpaR family.</text>
</comment>
<dbReference type="PANTHER" id="PTHR30065:SF8">
    <property type="entry name" value="FLAGELLAR BIOSYNTHETIC PROTEIN FLIR"/>
    <property type="match status" value="1"/>
</dbReference>
<keyword evidence="7 10" id="KW-0472">Membrane</keyword>
<evidence type="ECO:0000256" key="9">
    <source>
        <dbReference type="NCBIfam" id="TIGR01400"/>
    </source>
</evidence>
<dbReference type="InterPro" id="IPR002010">
    <property type="entry name" value="T3SS_IM_R"/>
</dbReference>
<evidence type="ECO:0000256" key="7">
    <source>
        <dbReference type="ARBA" id="ARBA00023136"/>
    </source>
</evidence>
<name>A0A2P1VRA2_PLESH</name>
<dbReference type="GO" id="GO:0006605">
    <property type="term" value="P:protein targeting"/>
    <property type="evidence" value="ECO:0007669"/>
    <property type="project" value="UniProtKB-UniRule"/>
</dbReference>
<feature type="transmembrane region" description="Helical" evidence="10">
    <location>
        <begin position="12"/>
        <end position="33"/>
    </location>
</feature>
<dbReference type="GO" id="GO:0044780">
    <property type="term" value="P:bacterial-type flagellum assembly"/>
    <property type="evidence" value="ECO:0007669"/>
    <property type="project" value="UniProtKB-UniRule"/>
</dbReference>
<keyword evidence="6 10" id="KW-1133">Transmembrane helix</keyword>
<keyword evidence="5 10" id="KW-0812">Transmembrane</keyword>
<feature type="transmembrane region" description="Helical" evidence="10">
    <location>
        <begin position="176"/>
        <end position="201"/>
    </location>
</feature>
<reference evidence="11" key="1">
    <citation type="submission" date="2021-03" db="EMBL/GenBank/DDBJ databases">
        <title>Plesiomonas shigelloides zfcc0051, isolated from zebrafish feces.</title>
        <authorList>
            <person name="Vanderhoek Z."/>
            <person name="Gaulke C."/>
        </authorList>
    </citation>
    <scope>NUCLEOTIDE SEQUENCE</scope>
    <source>
        <strain evidence="11">Zfcc0051</strain>
    </source>
</reference>
<evidence type="ECO:0000313" key="11">
    <source>
        <dbReference type="EMBL" id="MBO1107465.1"/>
    </source>
</evidence>
<dbReference type="PRINTS" id="PR00953">
    <property type="entry name" value="TYPE3IMRPROT"/>
</dbReference>
<feature type="transmembrane region" description="Helical" evidence="10">
    <location>
        <begin position="117"/>
        <end position="139"/>
    </location>
</feature>
<evidence type="ECO:0000256" key="6">
    <source>
        <dbReference type="ARBA" id="ARBA00022989"/>
    </source>
</evidence>
<dbReference type="GO" id="GO:0005886">
    <property type="term" value="C:plasma membrane"/>
    <property type="evidence" value="ECO:0007669"/>
    <property type="project" value="UniProtKB-SubCell"/>
</dbReference>
<dbReference type="Proteomes" id="UP000664658">
    <property type="component" value="Unassembled WGS sequence"/>
</dbReference>
<evidence type="ECO:0000313" key="12">
    <source>
        <dbReference type="Proteomes" id="UP000664658"/>
    </source>
</evidence>
<evidence type="ECO:0000256" key="10">
    <source>
        <dbReference type="RuleBase" id="RU362071"/>
    </source>
</evidence>
<comment type="caution">
    <text evidence="11">The sequence shown here is derived from an EMBL/GenBank/DDBJ whole genome shotgun (WGS) entry which is preliminary data.</text>
</comment>
<keyword evidence="11" id="KW-0966">Cell projection</keyword>
<evidence type="ECO:0000256" key="1">
    <source>
        <dbReference type="ARBA" id="ARBA00002578"/>
    </source>
</evidence>
<feature type="transmembrane region" description="Helical" evidence="10">
    <location>
        <begin position="40"/>
        <end position="59"/>
    </location>
</feature>
<evidence type="ECO:0000256" key="2">
    <source>
        <dbReference type="ARBA" id="ARBA00009772"/>
    </source>
</evidence>
<dbReference type="PANTHER" id="PTHR30065">
    <property type="entry name" value="FLAGELLAR BIOSYNTHETIC PROTEIN FLIR"/>
    <property type="match status" value="1"/>
</dbReference>
<dbReference type="AlphaFoldDB" id="A0A2P1VRA2"/>
<gene>
    <name evidence="11" type="primary">fliR</name>
    <name evidence="11" type="ORF">J2R62_04365</name>
</gene>
<organism evidence="11 12">
    <name type="scientific">Plesiomonas shigelloides</name>
    <name type="common">Aeromonas shigelloides</name>
    <dbReference type="NCBI Taxonomy" id="703"/>
    <lineage>
        <taxon>Bacteria</taxon>
        <taxon>Pseudomonadati</taxon>
        <taxon>Pseudomonadota</taxon>
        <taxon>Gammaproteobacteria</taxon>
        <taxon>Enterobacterales</taxon>
        <taxon>Enterobacteriaceae</taxon>
        <taxon>Plesiomonas</taxon>
    </lineage>
</organism>
<keyword evidence="4 10" id="KW-1003">Cell membrane</keyword>
<keyword evidence="11" id="KW-0282">Flagellum</keyword>
<protein>
    <recommendedName>
        <fullName evidence="3 9">Flagellar biosynthetic protein FliR</fullName>
    </recommendedName>
</protein>
<comment type="subcellular location">
    <subcellularLocation>
        <location evidence="10">Cell membrane</location>
        <topology evidence="10">Multi-pass membrane protein</topology>
    </subcellularLocation>
    <subcellularLocation>
        <location evidence="10">Bacterial flagellum basal body</location>
    </subcellularLocation>
</comment>
<comment type="function">
    <text evidence="1 10">Role in flagellar biosynthesis.</text>
</comment>
<feature type="transmembrane region" description="Helical" evidence="10">
    <location>
        <begin position="71"/>
        <end position="96"/>
    </location>
</feature>
<dbReference type="EMBL" id="JAFNAA010000003">
    <property type="protein sequence ID" value="MBO1107465.1"/>
    <property type="molecule type" value="Genomic_DNA"/>
</dbReference>
<dbReference type="RefSeq" id="WP_010862987.1">
    <property type="nucleotide sequence ID" value="NZ_CP027852.1"/>
</dbReference>
<dbReference type="InterPro" id="IPR006303">
    <property type="entry name" value="FliR"/>
</dbReference>
<keyword evidence="11" id="KW-0969">Cilium</keyword>
<dbReference type="GO" id="GO:0009425">
    <property type="term" value="C:bacterial-type flagellum basal body"/>
    <property type="evidence" value="ECO:0007669"/>
    <property type="project" value="UniProtKB-SubCell"/>
</dbReference>
<sequence length="263" mass="28150">MLTLSAADITAWIGMLWWPFFRLTAAFMVMPLFGNPQIPIQVRIGLALLISVVAAPLMPPMPAVDPFSPLAIFYAIQQLIIGALLGLVVDILFAVFTTLGQLVSMQMGLGMAMMNDPVNGVSSAVLGVMYQMYVSLLFLALNGHLVVLDILVRSFTAIPVGSMLSDTALQQIINMFGWMIGAALLLALPAIAAMLLVNMTFGIMTRAAPQLNIYSLGFPMTLLCGVLSVGLTLSSVPENFTQFSREVLNLLAAIYAPPASVTP</sequence>
<evidence type="ECO:0000256" key="4">
    <source>
        <dbReference type="ARBA" id="ARBA00022475"/>
    </source>
</evidence>
<dbReference type="GeneID" id="69704860"/>
<keyword evidence="8 10" id="KW-0975">Bacterial flagellum</keyword>
<dbReference type="NCBIfam" id="TIGR01400">
    <property type="entry name" value="fliR"/>
    <property type="match status" value="1"/>
</dbReference>
<evidence type="ECO:0000256" key="5">
    <source>
        <dbReference type="ARBA" id="ARBA00022692"/>
    </source>
</evidence>
<feature type="transmembrane region" description="Helical" evidence="10">
    <location>
        <begin position="213"/>
        <end position="236"/>
    </location>
</feature>